<dbReference type="InterPro" id="IPR035906">
    <property type="entry name" value="MetI-like_sf"/>
</dbReference>
<keyword evidence="4 7" id="KW-0812">Transmembrane</keyword>
<feature type="region of interest" description="Disordered" evidence="8">
    <location>
        <begin position="1"/>
        <end position="30"/>
    </location>
</feature>
<accession>A0AAU6SFY6</accession>
<feature type="transmembrane region" description="Helical" evidence="7">
    <location>
        <begin position="234"/>
        <end position="257"/>
    </location>
</feature>
<evidence type="ECO:0000256" key="1">
    <source>
        <dbReference type="ARBA" id="ARBA00004651"/>
    </source>
</evidence>
<feature type="domain" description="ABC transmembrane type-1" evidence="9">
    <location>
        <begin position="98"/>
        <end position="316"/>
    </location>
</feature>
<keyword evidence="3" id="KW-1003">Cell membrane</keyword>
<feature type="transmembrane region" description="Helical" evidence="7">
    <location>
        <begin position="298"/>
        <end position="317"/>
    </location>
</feature>
<evidence type="ECO:0000256" key="5">
    <source>
        <dbReference type="ARBA" id="ARBA00022989"/>
    </source>
</evidence>
<dbReference type="PROSITE" id="PS50928">
    <property type="entry name" value="ABC_TM1"/>
    <property type="match status" value="1"/>
</dbReference>
<dbReference type="PANTHER" id="PTHR43227">
    <property type="entry name" value="BLL4140 PROTEIN"/>
    <property type="match status" value="1"/>
</dbReference>
<evidence type="ECO:0000313" key="10">
    <source>
        <dbReference type="EMBL" id="WZO35844.1"/>
    </source>
</evidence>
<comment type="subcellular location">
    <subcellularLocation>
        <location evidence="1 7">Cell membrane</location>
        <topology evidence="1 7">Multi-pass membrane protein</topology>
    </subcellularLocation>
</comment>
<keyword evidence="2 7" id="KW-0813">Transport</keyword>
<evidence type="ECO:0000256" key="2">
    <source>
        <dbReference type="ARBA" id="ARBA00022448"/>
    </source>
</evidence>
<feature type="transmembrane region" description="Helical" evidence="7">
    <location>
        <begin position="136"/>
        <end position="156"/>
    </location>
</feature>
<dbReference type="PANTHER" id="PTHR43227:SF8">
    <property type="entry name" value="DIACETYLCHITOBIOSE UPTAKE SYSTEM PERMEASE PROTEIN DASB"/>
    <property type="match status" value="1"/>
</dbReference>
<feature type="transmembrane region" description="Helical" evidence="7">
    <location>
        <begin position="37"/>
        <end position="60"/>
    </location>
</feature>
<evidence type="ECO:0000256" key="6">
    <source>
        <dbReference type="ARBA" id="ARBA00023136"/>
    </source>
</evidence>
<proteinExistence type="inferred from homology"/>
<reference evidence="10" key="1">
    <citation type="submission" date="2024-04" db="EMBL/GenBank/DDBJ databases">
        <authorList>
            <person name="Roder T."/>
            <person name="Oberhansli S."/>
            <person name="Kreuzer M."/>
        </authorList>
    </citation>
    <scope>NUCLEOTIDE SEQUENCE</scope>
    <source>
        <strain evidence="10">LWS13-1.2</strain>
    </source>
</reference>
<organism evidence="10">
    <name type="scientific">Microbacterium sp. LWS13-1.2</name>
    <dbReference type="NCBI Taxonomy" id="3135264"/>
    <lineage>
        <taxon>Bacteria</taxon>
        <taxon>Bacillati</taxon>
        <taxon>Actinomycetota</taxon>
        <taxon>Actinomycetes</taxon>
        <taxon>Micrococcales</taxon>
        <taxon>Microbacteriaceae</taxon>
        <taxon>Microbacterium</taxon>
    </lineage>
</organism>
<dbReference type="EMBL" id="CP151632">
    <property type="protein sequence ID" value="WZO35844.1"/>
    <property type="molecule type" value="Genomic_DNA"/>
</dbReference>
<keyword evidence="6 7" id="KW-0472">Membrane</keyword>
<dbReference type="GO" id="GO:0055085">
    <property type="term" value="P:transmembrane transport"/>
    <property type="evidence" value="ECO:0007669"/>
    <property type="project" value="InterPro"/>
</dbReference>
<keyword evidence="5 7" id="KW-1133">Transmembrane helix</keyword>
<protein>
    <submittedName>
        <fullName evidence="10">Sugar ABC transporter permease</fullName>
    </submittedName>
</protein>
<dbReference type="SUPFAM" id="SSF161098">
    <property type="entry name" value="MetI-like"/>
    <property type="match status" value="1"/>
</dbReference>
<dbReference type="GO" id="GO:0005886">
    <property type="term" value="C:plasma membrane"/>
    <property type="evidence" value="ECO:0007669"/>
    <property type="project" value="UniProtKB-SubCell"/>
</dbReference>
<evidence type="ECO:0000256" key="8">
    <source>
        <dbReference type="SAM" id="MobiDB-lite"/>
    </source>
</evidence>
<dbReference type="AlphaFoldDB" id="A0AAU6SFY6"/>
<sequence>MAVPAPTTLKASGKRGAGRDADTEASVGGRRRSPVPYALLVPAIAILLFGMGYPVVWQVITSFQKYGALQQLGGKAPDFVGLENYIAVATSPTFWEVAVRSVIFCLVTALITVAIGMGLALLMTRVPSGVRITLQIALLLAWAMPVVAAMTVWIWLFDRRRGVVNYLLDLIPGVDMNQFNWIGGEPFVFFIVASIIVTWMSVPFVAFSAYAGLTQVSTEMVEASQLDGATGWQRLQYIVLPIIRPVLMIVLLLNLIWDLRVFTQITMLQDAGSNSSDYDLLGTYIYKMGVAGLNFGQGAAMAIFVLALTIVLSWFYIRSLLKEDQV</sequence>
<dbReference type="InterPro" id="IPR000515">
    <property type="entry name" value="MetI-like"/>
</dbReference>
<comment type="similarity">
    <text evidence="7">Belongs to the binding-protein-dependent transport system permease family.</text>
</comment>
<feature type="transmembrane region" description="Helical" evidence="7">
    <location>
        <begin position="101"/>
        <end position="124"/>
    </location>
</feature>
<gene>
    <name evidence="10" type="ORF">MRBLWS13_003559</name>
</gene>
<evidence type="ECO:0000256" key="7">
    <source>
        <dbReference type="RuleBase" id="RU363032"/>
    </source>
</evidence>
<dbReference type="RefSeq" id="WP_349426662.1">
    <property type="nucleotide sequence ID" value="NZ_CP151632.1"/>
</dbReference>
<dbReference type="CDD" id="cd06261">
    <property type="entry name" value="TM_PBP2"/>
    <property type="match status" value="1"/>
</dbReference>
<dbReference type="Pfam" id="PF00528">
    <property type="entry name" value="BPD_transp_1"/>
    <property type="match status" value="1"/>
</dbReference>
<dbReference type="InterPro" id="IPR050809">
    <property type="entry name" value="UgpAE/MalFG_permease"/>
</dbReference>
<evidence type="ECO:0000259" key="9">
    <source>
        <dbReference type="PROSITE" id="PS50928"/>
    </source>
</evidence>
<name>A0AAU6SFY6_9MICO</name>
<evidence type="ECO:0000256" key="3">
    <source>
        <dbReference type="ARBA" id="ARBA00022475"/>
    </source>
</evidence>
<evidence type="ECO:0000256" key="4">
    <source>
        <dbReference type="ARBA" id="ARBA00022692"/>
    </source>
</evidence>
<feature type="transmembrane region" description="Helical" evidence="7">
    <location>
        <begin position="187"/>
        <end position="213"/>
    </location>
</feature>
<dbReference type="Gene3D" id="1.10.3720.10">
    <property type="entry name" value="MetI-like"/>
    <property type="match status" value="1"/>
</dbReference>